<dbReference type="AlphaFoldDB" id="A0A285SL81"/>
<dbReference type="Pfam" id="PF13349">
    <property type="entry name" value="DUF4097"/>
    <property type="match status" value="1"/>
</dbReference>
<keyword evidence="3" id="KW-1185">Reference proteome</keyword>
<gene>
    <name evidence="2" type="ORF">SAMN05880501_10579</name>
</gene>
<accession>A0A285SL81</accession>
<organism evidence="2 3">
    <name type="scientific">Ureibacillus xyleni</name>
    <dbReference type="NCBI Taxonomy" id="614648"/>
    <lineage>
        <taxon>Bacteria</taxon>
        <taxon>Bacillati</taxon>
        <taxon>Bacillota</taxon>
        <taxon>Bacilli</taxon>
        <taxon>Bacillales</taxon>
        <taxon>Caryophanaceae</taxon>
        <taxon>Ureibacillus</taxon>
    </lineage>
</organism>
<dbReference type="EMBL" id="OBMQ01000005">
    <property type="protein sequence ID" value="SOC08427.1"/>
    <property type="molecule type" value="Genomic_DNA"/>
</dbReference>
<evidence type="ECO:0000313" key="2">
    <source>
        <dbReference type="EMBL" id="SOC08427.1"/>
    </source>
</evidence>
<proteinExistence type="predicted"/>
<dbReference type="OrthoDB" id="2380881at2"/>
<sequence length="259" mass="28067">MKILGSIVLFLAIIVISGVGFIYFSEGATAFSTKLTEIQDNYVTEKEVNSIVIKSSSTDIEILPHSHSNISVEFEGTVSEKLKDAFELKISEKNGNLQVEVERKKQSSFTVFAINKGTLLTIRVPEKAFEDINVESTSGDIHLSDLSATNIALKATSGDIIGKNLIGEKALKFETTSGDIHSARNKATDMLFNATSGDVSLDMGDITYTLDFEGTSGEGNVKVSQFQYKEKSKNRISGATGEGELSLKVRTTSGDFSLK</sequence>
<dbReference type="InterPro" id="IPR025164">
    <property type="entry name" value="Toastrack_DUF4097"/>
</dbReference>
<dbReference type="RefSeq" id="WP_097073347.1">
    <property type="nucleotide sequence ID" value="NZ_OBMQ01000005.1"/>
</dbReference>
<dbReference type="Proteomes" id="UP000219636">
    <property type="component" value="Unassembled WGS sequence"/>
</dbReference>
<evidence type="ECO:0000259" key="1">
    <source>
        <dbReference type="Pfam" id="PF13349"/>
    </source>
</evidence>
<reference evidence="3" key="1">
    <citation type="submission" date="2017-08" db="EMBL/GenBank/DDBJ databases">
        <authorList>
            <person name="Varghese N."/>
            <person name="Submissions S."/>
        </authorList>
    </citation>
    <scope>NUCLEOTIDE SEQUENCE [LARGE SCALE GENOMIC DNA]</scope>
    <source>
        <strain evidence="3">JC22</strain>
    </source>
</reference>
<feature type="domain" description="DUF4097" evidence="1">
    <location>
        <begin position="48"/>
        <end position="181"/>
    </location>
</feature>
<protein>
    <submittedName>
        <fullName evidence="2">Putative adhesin</fullName>
    </submittedName>
</protein>
<evidence type="ECO:0000313" key="3">
    <source>
        <dbReference type="Proteomes" id="UP000219636"/>
    </source>
</evidence>
<name>A0A285SL81_9BACL</name>